<proteinExistence type="predicted"/>
<sequence length="271" mass="31762">MKSVPKQPVAKMTPVLSAVSFTMWEIDLAGQFVKPSTKYKHGAVVVDYFSKWVEAIPLRNTTAEEIEDFIWKNIIIRYGIPKILVLDNGPKFDASVIRDMCKRLGLNIDSPSMLPSGEWKTPSNVTGETPFSLVFETEDVLPVEVCLSNIRQISFDEETNEERMKESLDFTYELRDQALYRMQRYKHMTARFNNRRVKIRQFSVGNLVLRLYKASKPKKQENLNPKWEGPYRIRRVICPGTYELEELSGKTIKHIWHKIYMKKYYVYKVFS</sequence>
<dbReference type="Proteomes" id="UP001454036">
    <property type="component" value="Unassembled WGS sequence"/>
</dbReference>
<organism evidence="2 3">
    <name type="scientific">Lithospermum erythrorhizon</name>
    <name type="common">Purple gromwell</name>
    <name type="synonym">Lithospermum officinale var. erythrorhizon</name>
    <dbReference type="NCBI Taxonomy" id="34254"/>
    <lineage>
        <taxon>Eukaryota</taxon>
        <taxon>Viridiplantae</taxon>
        <taxon>Streptophyta</taxon>
        <taxon>Embryophyta</taxon>
        <taxon>Tracheophyta</taxon>
        <taxon>Spermatophyta</taxon>
        <taxon>Magnoliopsida</taxon>
        <taxon>eudicotyledons</taxon>
        <taxon>Gunneridae</taxon>
        <taxon>Pentapetalae</taxon>
        <taxon>asterids</taxon>
        <taxon>lamiids</taxon>
        <taxon>Boraginales</taxon>
        <taxon>Boraginaceae</taxon>
        <taxon>Boraginoideae</taxon>
        <taxon>Lithospermeae</taxon>
        <taxon>Lithospermum</taxon>
    </lineage>
</organism>
<dbReference type="InterPro" id="IPR050951">
    <property type="entry name" value="Retrovirus_Pol_polyprotein"/>
</dbReference>
<dbReference type="Gene3D" id="3.30.420.10">
    <property type="entry name" value="Ribonuclease H-like superfamily/Ribonuclease H"/>
    <property type="match status" value="1"/>
</dbReference>
<dbReference type="InterPro" id="IPR036397">
    <property type="entry name" value="RNaseH_sf"/>
</dbReference>
<dbReference type="GO" id="GO:0003676">
    <property type="term" value="F:nucleic acid binding"/>
    <property type="evidence" value="ECO:0007669"/>
    <property type="project" value="InterPro"/>
</dbReference>
<evidence type="ECO:0000313" key="3">
    <source>
        <dbReference type="Proteomes" id="UP001454036"/>
    </source>
</evidence>
<protein>
    <recommendedName>
        <fullName evidence="1">Integrase catalytic domain-containing protein</fullName>
    </recommendedName>
</protein>
<dbReference type="AlphaFoldDB" id="A0AAV3NI58"/>
<dbReference type="SUPFAM" id="SSF53098">
    <property type="entry name" value="Ribonuclease H-like"/>
    <property type="match status" value="1"/>
</dbReference>
<dbReference type="PANTHER" id="PTHR37984">
    <property type="entry name" value="PROTEIN CBG26694"/>
    <property type="match status" value="1"/>
</dbReference>
<keyword evidence="3" id="KW-1185">Reference proteome</keyword>
<dbReference type="InterPro" id="IPR001584">
    <property type="entry name" value="Integrase_cat-core"/>
</dbReference>
<dbReference type="EMBL" id="BAABME010000015">
    <property type="protein sequence ID" value="GAA0138491.1"/>
    <property type="molecule type" value="Genomic_DNA"/>
</dbReference>
<dbReference type="InterPro" id="IPR012337">
    <property type="entry name" value="RNaseH-like_sf"/>
</dbReference>
<accession>A0AAV3NI58</accession>
<evidence type="ECO:0000259" key="1">
    <source>
        <dbReference type="PROSITE" id="PS50994"/>
    </source>
</evidence>
<gene>
    <name evidence="2" type="ORF">LIER_00230</name>
</gene>
<dbReference type="PROSITE" id="PS50994">
    <property type="entry name" value="INTEGRASE"/>
    <property type="match status" value="1"/>
</dbReference>
<evidence type="ECO:0000313" key="2">
    <source>
        <dbReference type="EMBL" id="GAA0138491.1"/>
    </source>
</evidence>
<name>A0AAV3NI58_LITER</name>
<dbReference type="GO" id="GO:0015074">
    <property type="term" value="P:DNA integration"/>
    <property type="evidence" value="ECO:0007669"/>
    <property type="project" value="InterPro"/>
</dbReference>
<dbReference type="Pfam" id="PF00665">
    <property type="entry name" value="rve"/>
    <property type="match status" value="1"/>
</dbReference>
<feature type="domain" description="Integrase catalytic" evidence="1">
    <location>
        <begin position="10"/>
        <end position="106"/>
    </location>
</feature>
<reference evidence="2 3" key="1">
    <citation type="submission" date="2024-01" db="EMBL/GenBank/DDBJ databases">
        <title>The complete chloroplast genome sequence of Lithospermum erythrorhizon: insights into the phylogenetic relationship among Boraginaceae species and the maternal lineages of purple gromwells.</title>
        <authorList>
            <person name="Okada T."/>
            <person name="Watanabe K."/>
        </authorList>
    </citation>
    <scope>NUCLEOTIDE SEQUENCE [LARGE SCALE GENOMIC DNA]</scope>
</reference>
<dbReference type="PANTHER" id="PTHR37984:SF5">
    <property type="entry name" value="PROTEIN NYNRIN-LIKE"/>
    <property type="match status" value="1"/>
</dbReference>
<comment type="caution">
    <text evidence="2">The sequence shown here is derived from an EMBL/GenBank/DDBJ whole genome shotgun (WGS) entry which is preliminary data.</text>
</comment>